<evidence type="ECO:0000313" key="2">
    <source>
        <dbReference type="EMBL" id="MEU1951135.1"/>
    </source>
</evidence>
<feature type="transmembrane region" description="Helical" evidence="1">
    <location>
        <begin position="31"/>
        <end position="54"/>
    </location>
</feature>
<proteinExistence type="predicted"/>
<keyword evidence="3" id="KW-1185">Reference proteome</keyword>
<evidence type="ECO:0000256" key="1">
    <source>
        <dbReference type="SAM" id="Phobius"/>
    </source>
</evidence>
<accession>A0ABV2WJS2</accession>
<dbReference type="EMBL" id="JBEYBF010000002">
    <property type="protein sequence ID" value="MEU1951135.1"/>
    <property type="molecule type" value="Genomic_DNA"/>
</dbReference>
<gene>
    <name evidence="2" type="ORF">ABZ510_04680</name>
</gene>
<organism evidence="2 3">
    <name type="scientific">Nocardia rhamnosiphila</name>
    <dbReference type="NCBI Taxonomy" id="426716"/>
    <lineage>
        <taxon>Bacteria</taxon>
        <taxon>Bacillati</taxon>
        <taxon>Actinomycetota</taxon>
        <taxon>Actinomycetes</taxon>
        <taxon>Mycobacteriales</taxon>
        <taxon>Nocardiaceae</taxon>
        <taxon>Nocardia</taxon>
    </lineage>
</organism>
<comment type="caution">
    <text evidence="2">The sequence shown here is derived from an EMBL/GenBank/DDBJ whole genome shotgun (WGS) entry which is preliminary data.</text>
</comment>
<name>A0ABV2WJS2_9NOCA</name>
<protein>
    <submittedName>
        <fullName evidence="2">Uncharacterized protein</fullName>
    </submittedName>
</protein>
<dbReference type="GeneID" id="96246942"/>
<dbReference type="Proteomes" id="UP001550628">
    <property type="component" value="Unassembled WGS sequence"/>
</dbReference>
<sequence length="67" mass="6811">MLAIAAAVAFGLALLFDLTDASLGDSITGGTLVTVGLLLIALHLAGFGTGARAGAGGRSWSWRRVRR</sequence>
<dbReference type="RefSeq" id="WP_030520838.1">
    <property type="nucleotide sequence ID" value="NZ_JBEXYG010000001.1"/>
</dbReference>
<keyword evidence="1" id="KW-0812">Transmembrane</keyword>
<evidence type="ECO:0000313" key="3">
    <source>
        <dbReference type="Proteomes" id="UP001550628"/>
    </source>
</evidence>
<keyword evidence="1" id="KW-1133">Transmembrane helix</keyword>
<keyword evidence="1" id="KW-0472">Membrane</keyword>
<reference evidence="2 3" key="1">
    <citation type="submission" date="2024-06" db="EMBL/GenBank/DDBJ databases">
        <title>The Natural Products Discovery Center: Release of the First 8490 Sequenced Strains for Exploring Actinobacteria Biosynthetic Diversity.</title>
        <authorList>
            <person name="Kalkreuter E."/>
            <person name="Kautsar S.A."/>
            <person name="Yang D."/>
            <person name="Bader C.D."/>
            <person name="Teijaro C.N."/>
            <person name="Fluegel L."/>
            <person name="Davis C.M."/>
            <person name="Simpson J.R."/>
            <person name="Lauterbach L."/>
            <person name="Steele A.D."/>
            <person name="Gui C."/>
            <person name="Meng S."/>
            <person name="Li G."/>
            <person name="Viehrig K."/>
            <person name="Ye F."/>
            <person name="Su P."/>
            <person name="Kiefer A.F."/>
            <person name="Nichols A."/>
            <person name="Cepeda A.J."/>
            <person name="Yan W."/>
            <person name="Fan B."/>
            <person name="Jiang Y."/>
            <person name="Adhikari A."/>
            <person name="Zheng C.-J."/>
            <person name="Schuster L."/>
            <person name="Cowan T.M."/>
            <person name="Smanski M.J."/>
            <person name="Chevrette M.G."/>
            <person name="De Carvalho L.P.S."/>
            <person name="Shen B."/>
        </authorList>
    </citation>
    <scope>NUCLEOTIDE SEQUENCE [LARGE SCALE GENOMIC DNA]</scope>
    <source>
        <strain evidence="2 3">NPDC019708</strain>
    </source>
</reference>